<reference evidence="2" key="2">
    <citation type="submission" date="2021-08" db="EMBL/GenBank/DDBJ databases">
        <authorList>
            <person name="Tani A."/>
            <person name="Ola A."/>
            <person name="Ogura Y."/>
            <person name="Katsura K."/>
            <person name="Hayashi T."/>
        </authorList>
    </citation>
    <scope>NUCLEOTIDE SEQUENCE</scope>
    <source>
        <strain evidence="2">KCTC 52305</strain>
    </source>
</reference>
<comment type="caution">
    <text evidence="2">The sequence shown here is derived from an EMBL/GenBank/DDBJ whole genome shotgun (WGS) entry which is preliminary data.</text>
</comment>
<proteinExistence type="predicted"/>
<name>A0ABQ4QQ25_9HYPH</name>
<sequence>MSGGRHGWGEGAARWRALAAILSLYGLVLHAFLTGLSPVPAAGAPGILCAAHAPGDEAPGPAHEAHPCCTVTCLGLLAPPVPAAVSVAWPRRVATDLAWRAEAPPPARGPPVPSAFARGPPTA</sequence>
<dbReference type="Proteomes" id="UP001055167">
    <property type="component" value="Unassembled WGS sequence"/>
</dbReference>
<evidence type="ECO:0000256" key="1">
    <source>
        <dbReference type="SAM" id="MobiDB-lite"/>
    </source>
</evidence>
<evidence type="ECO:0000313" key="2">
    <source>
        <dbReference type="EMBL" id="GJD47393.1"/>
    </source>
</evidence>
<keyword evidence="3" id="KW-1185">Reference proteome</keyword>
<reference evidence="2" key="1">
    <citation type="journal article" date="2021" name="Front. Microbiol.">
        <title>Comprehensive Comparative Genomics and Phenotyping of Methylobacterium Species.</title>
        <authorList>
            <person name="Alessa O."/>
            <person name="Ogura Y."/>
            <person name="Fujitani Y."/>
            <person name="Takami H."/>
            <person name="Hayashi T."/>
            <person name="Sahin N."/>
            <person name="Tani A."/>
        </authorList>
    </citation>
    <scope>NUCLEOTIDE SEQUENCE</scope>
    <source>
        <strain evidence="2">KCTC 52305</strain>
    </source>
</reference>
<feature type="compositionally biased region" description="Pro residues" evidence="1">
    <location>
        <begin position="103"/>
        <end position="113"/>
    </location>
</feature>
<evidence type="ECO:0000313" key="3">
    <source>
        <dbReference type="Proteomes" id="UP001055167"/>
    </source>
</evidence>
<evidence type="ECO:0008006" key="4">
    <source>
        <dbReference type="Google" id="ProtNLM"/>
    </source>
</evidence>
<dbReference type="RefSeq" id="WP_128563874.1">
    <property type="nucleotide sequence ID" value="NZ_BPQH01000001.1"/>
</dbReference>
<gene>
    <name evidence="2" type="ORF">OPKNFCMD_0099</name>
</gene>
<feature type="region of interest" description="Disordered" evidence="1">
    <location>
        <begin position="101"/>
        <end position="123"/>
    </location>
</feature>
<organism evidence="2 3">
    <name type="scientific">Methylobacterium crusticola</name>
    <dbReference type="NCBI Taxonomy" id="1697972"/>
    <lineage>
        <taxon>Bacteria</taxon>
        <taxon>Pseudomonadati</taxon>
        <taxon>Pseudomonadota</taxon>
        <taxon>Alphaproteobacteria</taxon>
        <taxon>Hyphomicrobiales</taxon>
        <taxon>Methylobacteriaceae</taxon>
        <taxon>Methylobacterium</taxon>
    </lineage>
</organism>
<accession>A0ABQ4QQ25</accession>
<protein>
    <recommendedName>
        <fullName evidence="4">DUF2946 domain-containing protein</fullName>
    </recommendedName>
</protein>
<dbReference type="EMBL" id="BPQH01000001">
    <property type="protein sequence ID" value="GJD47393.1"/>
    <property type="molecule type" value="Genomic_DNA"/>
</dbReference>